<dbReference type="PANTHER" id="PTHR31111:SF136">
    <property type="entry name" value="F-BOX ASSOCIATED DOMAIN-CONTAINING PROTEIN"/>
    <property type="match status" value="1"/>
</dbReference>
<evidence type="ECO:0000259" key="1">
    <source>
        <dbReference type="Pfam" id="PF08268"/>
    </source>
</evidence>
<gene>
    <name evidence="2" type="ORF">Tco_0923532</name>
</gene>
<sequence>MYDTTLSCIVGFDIIKSEEGNTILEAKKGMSVESELKSFSKYSWYSVGGSCNGLLYLSMHQIDYITSLVVIHPLWKEIYKLPPIKRRLDGPYYLSEEPHGLGFDVSTNTFKMVFVLSGKEISKSGTSISNYLCTMVHVLGMDSSWREIPQVPPYPTSGDGIYAHGCLYWLVSSQKKKCFICFDVRNEEFTLIYRPKRRGGYFVNHHQLVYLQGEVEYIYFYSDNIIEVWVLKQKRWVKHCRFSKKPPLTRCHIEVLGRWNRYRDLLIKSFAAGRNSWFVYSLKSRVLDEVNILGQKYGHNAHMYMYPASSMFSIGSIKKSTAHLIKADLNAG</sequence>
<reference evidence="2" key="2">
    <citation type="submission" date="2022-01" db="EMBL/GenBank/DDBJ databases">
        <authorList>
            <person name="Yamashiro T."/>
            <person name="Shiraishi A."/>
            <person name="Satake H."/>
            <person name="Nakayama K."/>
        </authorList>
    </citation>
    <scope>NUCLEOTIDE SEQUENCE</scope>
</reference>
<dbReference type="NCBIfam" id="TIGR01640">
    <property type="entry name" value="F_box_assoc_1"/>
    <property type="match status" value="1"/>
</dbReference>
<keyword evidence="3" id="KW-1185">Reference proteome</keyword>
<evidence type="ECO:0000313" key="3">
    <source>
        <dbReference type="Proteomes" id="UP001151760"/>
    </source>
</evidence>
<dbReference type="InterPro" id="IPR017451">
    <property type="entry name" value="F-box-assoc_interact_dom"/>
</dbReference>
<evidence type="ECO:0000313" key="2">
    <source>
        <dbReference type="EMBL" id="GJT33113.1"/>
    </source>
</evidence>
<organism evidence="2 3">
    <name type="scientific">Tanacetum coccineum</name>
    <dbReference type="NCBI Taxonomy" id="301880"/>
    <lineage>
        <taxon>Eukaryota</taxon>
        <taxon>Viridiplantae</taxon>
        <taxon>Streptophyta</taxon>
        <taxon>Embryophyta</taxon>
        <taxon>Tracheophyta</taxon>
        <taxon>Spermatophyta</taxon>
        <taxon>Magnoliopsida</taxon>
        <taxon>eudicotyledons</taxon>
        <taxon>Gunneridae</taxon>
        <taxon>Pentapetalae</taxon>
        <taxon>asterids</taxon>
        <taxon>campanulids</taxon>
        <taxon>Asterales</taxon>
        <taxon>Asteraceae</taxon>
        <taxon>Asteroideae</taxon>
        <taxon>Anthemideae</taxon>
        <taxon>Anthemidinae</taxon>
        <taxon>Tanacetum</taxon>
    </lineage>
</organism>
<dbReference type="EMBL" id="BQNB010014851">
    <property type="protein sequence ID" value="GJT33113.1"/>
    <property type="molecule type" value="Genomic_DNA"/>
</dbReference>
<dbReference type="InterPro" id="IPR013187">
    <property type="entry name" value="F-box-assoc_dom_typ3"/>
</dbReference>
<reference evidence="2" key="1">
    <citation type="journal article" date="2022" name="Int. J. Mol. Sci.">
        <title>Draft Genome of Tanacetum Coccineum: Genomic Comparison of Closely Related Tanacetum-Family Plants.</title>
        <authorList>
            <person name="Yamashiro T."/>
            <person name="Shiraishi A."/>
            <person name="Nakayama K."/>
            <person name="Satake H."/>
        </authorList>
    </citation>
    <scope>NUCLEOTIDE SEQUENCE</scope>
</reference>
<comment type="caution">
    <text evidence="2">The sequence shown here is derived from an EMBL/GenBank/DDBJ whole genome shotgun (WGS) entry which is preliminary data.</text>
</comment>
<proteinExistence type="predicted"/>
<protein>
    <submittedName>
        <fullName evidence="2">F-box domain containing protein</fullName>
    </submittedName>
</protein>
<feature type="domain" description="F-box associated beta-propeller type 3" evidence="1">
    <location>
        <begin position="31"/>
        <end position="244"/>
    </location>
</feature>
<dbReference type="Proteomes" id="UP001151760">
    <property type="component" value="Unassembled WGS sequence"/>
</dbReference>
<accession>A0ABQ5D2B1</accession>
<dbReference type="Pfam" id="PF08268">
    <property type="entry name" value="FBA_3"/>
    <property type="match status" value="1"/>
</dbReference>
<dbReference type="PANTHER" id="PTHR31111">
    <property type="entry name" value="BNAA05G37150D PROTEIN-RELATED"/>
    <property type="match status" value="1"/>
</dbReference>
<name>A0ABQ5D2B1_9ASTR</name>